<dbReference type="InterPro" id="IPR002677">
    <property type="entry name" value="Ribosomal_bL32"/>
</dbReference>
<evidence type="ECO:0000256" key="5">
    <source>
        <dbReference type="ARBA" id="ARBA00023274"/>
    </source>
</evidence>
<evidence type="ECO:0000256" key="4">
    <source>
        <dbReference type="ARBA" id="ARBA00022980"/>
    </source>
</evidence>
<gene>
    <name evidence="7" type="primary">rec14</name>
    <name evidence="7" type="ORF">Q9L58_002455</name>
</gene>
<evidence type="ECO:0000256" key="1">
    <source>
        <dbReference type="ARBA" id="ARBA00008560"/>
    </source>
</evidence>
<reference evidence="7 8" key="1">
    <citation type="submission" date="2024-02" db="EMBL/GenBank/DDBJ databases">
        <title>Discinaceae phylogenomics.</title>
        <authorList>
            <person name="Dirks A.C."/>
            <person name="James T.Y."/>
        </authorList>
    </citation>
    <scope>NUCLEOTIDE SEQUENCE [LARGE SCALE GENOMIC DNA]</scope>
    <source>
        <strain evidence="7 8">ACD0624</strain>
    </source>
</reference>
<dbReference type="PROSITE" id="PS50082">
    <property type="entry name" value="WD_REPEATS_2"/>
    <property type="match status" value="3"/>
</dbReference>
<dbReference type="Gene3D" id="2.130.10.10">
    <property type="entry name" value="YVTN repeat-like/Quinoprotein amine dehydrogenase"/>
    <property type="match status" value="1"/>
</dbReference>
<keyword evidence="5" id="KW-0687">Ribonucleoprotein</keyword>
<accession>A0ABR3GRI1</accession>
<dbReference type="SMART" id="SM00320">
    <property type="entry name" value="WD40"/>
    <property type="match status" value="7"/>
</dbReference>
<dbReference type="SUPFAM" id="SSF57829">
    <property type="entry name" value="Zn-binding ribosomal proteins"/>
    <property type="match status" value="1"/>
</dbReference>
<evidence type="ECO:0000256" key="2">
    <source>
        <dbReference type="ARBA" id="ARBA00022574"/>
    </source>
</evidence>
<dbReference type="EMBL" id="JBBBZM010000021">
    <property type="protein sequence ID" value="KAL0638519.1"/>
    <property type="molecule type" value="Genomic_DNA"/>
</dbReference>
<dbReference type="PANTHER" id="PTHR44090">
    <property type="entry name" value="WD REPEAT-CONTAINING PROTEIN 61"/>
    <property type="match status" value="1"/>
</dbReference>
<dbReference type="NCBIfam" id="TIGR01031">
    <property type="entry name" value="rpmF_bact"/>
    <property type="match status" value="1"/>
</dbReference>
<keyword evidence="2 6" id="KW-0853">WD repeat</keyword>
<comment type="caution">
    <text evidence="7">The sequence shown here is derived from an EMBL/GenBank/DDBJ whole genome shotgun (WGS) entry which is preliminary data.</text>
</comment>
<dbReference type="InterPro" id="IPR051510">
    <property type="entry name" value="SKI8"/>
</dbReference>
<proteinExistence type="inferred from homology"/>
<evidence type="ECO:0000256" key="3">
    <source>
        <dbReference type="ARBA" id="ARBA00022737"/>
    </source>
</evidence>
<feature type="repeat" description="WD" evidence="6">
    <location>
        <begin position="360"/>
        <end position="401"/>
    </location>
</feature>
<dbReference type="CDD" id="cd00200">
    <property type="entry name" value="WD40"/>
    <property type="match status" value="1"/>
</dbReference>
<dbReference type="PROSITE" id="PS00678">
    <property type="entry name" value="WD_REPEATS_1"/>
    <property type="match status" value="1"/>
</dbReference>
<dbReference type="SUPFAM" id="SSF50978">
    <property type="entry name" value="WD40 repeat-like"/>
    <property type="match status" value="1"/>
</dbReference>
<dbReference type="InterPro" id="IPR001680">
    <property type="entry name" value="WD40_rpt"/>
</dbReference>
<dbReference type="InterPro" id="IPR020472">
    <property type="entry name" value="WD40_PAC1"/>
</dbReference>
<evidence type="ECO:0000256" key="6">
    <source>
        <dbReference type="PROSITE-ProRule" id="PRU00221"/>
    </source>
</evidence>
<keyword evidence="4" id="KW-0689">Ribosomal protein</keyword>
<name>A0ABR3GRI1_9PEZI</name>
<feature type="repeat" description="WD" evidence="6">
    <location>
        <begin position="240"/>
        <end position="265"/>
    </location>
</feature>
<dbReference type="InterPro" id="IPR036322">
    <property type="entry name" value="WD40_repeat_dom_sf"/>
</dbReference>
<dbReference type="Pfam" id="PF00400">
    <property type="entry name" value="WD40"/>
    <property type="match status" value="4"/>
</dbReference>
<evidence type="ECO:0000313" key="8">
    <source>
        <dbReference type="Proteomes" id="UP001447188"/>
    </source>
</evidence>
<dbReference type="InterPro" id="IPR015943">
    <property type="entry name" value="WD40/YVTN_repeat-like_dom_sf"/>
</dbReference>
<dbReference type="PANTHER" id="PTHR44090:SF1">
    <property type="entry name" value="SUPERKILLER COMPLEX PROTEIN 8"/>
    <property type="match status" value="1"/>
</dbReference>
<evidence type="ECO:0000313" key="7">
    <source>
        <dbReference type="EMBL" id="KAL0638519.1"/>
    </source>
</evidence>
<keyword evidence="8" id="KW-1185">Reference proteome</keyword>
<protein>
    <submittedName>
        <fullName evidence="7">Ski complex subunit Rec14</fullName>
    </submittedName>
</protein>
<organism evidence="7 8">
    <name type="scientific">Discina gigas</name>
    <dbReference type="NCBI Taxonomy" id="1032678"/>
    <lineage>
        <taxon>Eukaryota</taxon>
        <taxon>Fungi</taxon>
        <taxon>Dikarya</taxon>
        <taxon>Ascomycota</taxon>
        <taxon>Pezizomycotina</taxon>
        <taxon>Pezizomycetes</taxon>
        <taxon>Pezizales</taxon>
        <taxon>Discinaceae</taxon>
        <taxon>Discina</taxon>
    </lineage>
</organism>
<comment type="similarity">
    <text evidence="1">Belongs to the bacterial ribosomal protein bL32 family.</text>
</comment>
<dbReference type="Proteomes" id="UP001447188">
    <property type="component" value="Unassembled WGS sequence"/>
</dbReference>
<dbReference type="PROSITE" id="PS50294">
    <property type="entry name" value="WD_REPEATS_REGION"/>
    <property type="match status" value="2"/>
</dbReference>
<feature type="repeat" description="WD" evidence="6">
    <location>
        <begin position="146"/>
        <end position="179"/>
    </location>
</feature>
<dbReference type="Pfam" id="PF01783">
    <property type="entry name" value="Ribosomal_L32p"/>
    <property type="match status" value="1"/>
</dbReference>
<dbReference type="InterPro" id="IPR019775">
    <property type="entry name" value="WD40_repeat_CS"/>
</dbReference>
<dbReference type="InterPro" id="IPR011332">
    <property type="entry name" value="Ribosomal_zn-bd"/>
</dbReference>
<sequence>MASTMLVSRVSLFTSIRALVHPLSLSALVIPAAIHLNIPSLLPGIFESILRAVPKKKQSHARRRMRQLAGKALKDVHALNKCPVCGRIKRQHVLCEHCVAAIKNTWRREQGTGVETIPDRLCLGRRFVEAGPIHPTAGSLLTISSYEAHPSDIFTLAVTSKYLISASGDSNVKLWDIASPDHPLVHSFTNAHPLGVHHVATSKDGKVAASAGFGGETLLWDLQEFKQIGNLRDEKLSGEVWAISLSPNGNLLAATTYDGRINIWNTSDMGTKLRHYETKGSFGMCIEISADGKLVASGHENGGVYIFNIETGRIFHSLPSLLKPVRCVAFSPAGSLLAASGDSSIIALYDVVSGEQVANLAGHSSWIFSIAWSSTGEYILSGAFDGKAKVWSTETKACVATHSETDKSLYAVKWIPKGPGIGEGFLTAGANRRIGFYREATGG</sequence>
<dbReference type="PRINTS" id="PR00320">
    <property type="entry name" value="GPROTEINBRPT"/>
</dbReference>
<keyword evidence="3" id="KW-0677">Repeat</keyword>